<feature type="region of interest" description="Disordered" evidence="1">
    <location>
        <begin position="472"/>
        <end position="539"/>
    </location>
</feature>
<dbReference type="GO" id="GO:0016757">
    <property type="term" value="F:glycosyltransferase activity"/>
    <property type="evidence" value="ECO:0007669"/>
    <property type="project" value="UniProtKB-KW"/>
</dbReference>
<evidence type="ECO:0000259" key="2">
    <source>
        <dbReference type="Pfam" id="PF11202"/>
    </source>
</evidence>
<keyword evidence="7" id="KW-1185">Reference proteome</keyword>
<keyword evidence="6" id="KW-0328">Glycosyltransferase</keyword>
<dbReference type="Pfam" id="PF11202">
    <property type="entry name" value="StiP"/>
    <property type="match status" value="1"/>
</dbReference>
<evidence type="ECO:0000259" key="4">
    <source>
        <dbReference type="Pfam" id="PF15608"/>
    </source>
</evidence>
<gene>
    <name evidence="6" type="ORF">ACFOW8_02670</name>
</gene>
<dbReference type="InterPro" id="IPR029057">
    <property type="entry name" value="PRTase-like"/>
</dbReference>
<accession>A0ABV8KZW6</accession>
<dbReference type="InterPro" id="IPR011215">
    <property type="entry name" value="StiP_N"/>
</dbReference>
<sequence>MTAVEKPWATINLGIELHHGESFAAAARADAMTGGLRGAGPAPDRAGVGPAVDRAGGGATVDPAGVSRIEAVTEGAAVGGFTIGELVQPGLRRNPRRAHLLVSTVLGKHLPTDPRVVIGAGDRLGDLVRAKLGEREAVVLGFAETATGLGHCVAARLEAACYLHSTRRDEPRATTLTGFEEGHSHATSHLLQPMPAGIFAADLPLVLVDDEISTGDTAIDAVRALHAFAPRAHYVLASLVDLRTVADRAKFEAVAAELGARIDTVCLASGRVDLPHGLVDTVTALPEAALNPVAAERGSVTRITLSWPAEVPEGGRHGMLDADVAAFDIALKTAAGELQSVLDAEFADRPAIVLGHEELMYLPLRLAAELAAAGTPTRFQTTTRSPAYVLDEPGYPLRRGFRFTAPEPDPTAARYLYNAQWPGADPVLLVVIDPPADTPELAAPGGLLDVLTASGADVVLAVVPGADPRALHENRSSAVKSSAVEPPPASVAGPDPVAAPEPAAGSEPVVGTGPVVDSVSAADGHPNGAGTIERVRTDADHLDGVEAADRGAAEIGTATAAPWSESAAARAMAVGADRQATQGVGTGVAALVDPVVADGAGPVFPPVLRGPEFGSYAADEVCWLLKDLSEVDLEADVAERERRIQAGVAHYAESLPVEYQPDAAYRELFDRVLAESAERLALAVATVAELVVAERGEDVVLVSLARAGTPVGVLMRRWLDSGVGRPRLTVPHYAVSIVRDRGIDAVALDYLAHHHDPASIVFVDGWTGKGAITHELTAALDAYHAAGGARFDDELVVLADPANCVRTYGTRDDFLIASACLNSTVSGLVSRTVLNDTLIGPGDFHGAKFYRELAADDVSNRLLDAVSDAFGAIRDQVQAAVAAIQASDRTPNWSGWASVERVCAEYGIATVNFVKPGVGETTRVLLRRVPWRVLVREADAPEHAHIRLLAAARNVPVEVVPDLAYSCMGLIKELDQ</sequence>
<dbReference type="Proteomes" id="UP001595767">
    <property type="component" value="Unassembled WGS sequence"/>
</dbReference>
<proteinExistence type="predicted"/>
<comment type="caution">
    <text evidence="6">The sequence shown here is derived from an EMBL/GenBank/DDBJ whole genome shotgun (WGS) entry which is preliminary data.</text>
</comment>
<feature type="domain" description="Orotate phosphoribosyltransferase-like" evidence="5">
    <location>
        <begin position="86"/>
        <end position="270"/>
    </location>
</feature>
<feature type="domain" description="TRSP" evidence="3">
    <location>
        <begin position="313"/>
        <end position="450"/>
    </location>
</feature>
<organism evidence="6 7">
    <name type="scientific">Nocardia rhizosphaerae</name>
    <dbReference type="NCBI Taxonomy" id="1691571"/>
    <lineage>
        <taxon>Bacteria</taxon>
        <taxon>Bacillati</taxon>
        <taxon>Actinomycetota</taxon>
        <taxon>Actinomycetes</taxon>
        <taxon>Mycobacteriales</taxon>
        <taxon>Nocardiaceae</taxon>
        <taxon>Nocardia</taxon>
    </lineage>
</organism>
<evidence type="ECO:0000313" key="6">
    <source>
        <dbReference type="EMBL" id="MFC4123830.1"/>
    </source>
</evidence>
<dbReference type="Gene3D" id="3.40.50.2020">
    <property type="match status" value="1"/>
</dbReference>
<name>A0ABV8KZW6_9NOCA</name>
<feature type="domain" description="PELOTA RNA-binding" evidence="4">
    <location>
        <begin position="893"/>
        <end position="973"/>
    </location>
</feature>
<dbReference type="Pfam" id="PF12500">
    <property type="entry name" value="TRSP"/>
    <property type="match status" value="1"/>
</dbReference>
<dbReference type="SUPFAM" id="SSF53271">
    <property type="entry name" value="PRTase-like"/>
    <property type="match status" value="1"/>
</dbReference>
<keyword evidence="6" id="KW-0808">Transferase</keyword>
<dbReference type="InterPro" id="IPR041688">
    <property type="entry name" value="PRTase_2"/>
</dbReference>
<dbReference type="EMBL" id="JBHSBA010000003">
    <property type="protein sequence ID" value="MFC4123830.1"/>
    <property type="molecule type" value="Genomic_DNA"/>
</dbReference>
<reference evidence="7" key="1">
    <citation type="journal article" date="2019" name="Int. J. Syst. Evol. Microbiol.">
        <title>The Global Catalogue of Microorganisms (GCM) 10K type strain sequencing project: providing services to taxonomists for standard genome sequencing and annotation.</title>
        <authorList>
            <consortium name="The Broad Institute Genomics Platform"/>
            <consortium name="The Broad Institute Genome Sequencing Center for Infectious Disease"/>
            <person name="Wu L."/>
            <person name="Ma J."/>
        </authorList>
    </citation>
    <scope>NUCLEOTIDE SEQUENCE [LARGE SCALE GENOMIC DNA]</scope>
    <source>
        <strain evidence="7">CGMCC 4.7204</strain>
    </source>
</reference>
<protein>
    <submittedName>
        <fullName evidence="6">Phosphoribosyltransferase domain-containing protein</fullName>
    </submittedName>
</protein>
<feature type="domain" description="Cysteine protease StiP N-terminal" evidence="2">
    <location>
        <begin position="614"/>
        <end position="866"/>
    </location>
</feature>
<dbReference type="Pfam" id="PF15608">
    <property type="entry name" value="PELOTA_1"/>
    <property type="match status" value="1"/>
</dbReference>
<evidence type="ECO:0000256" key="1">
    <source>
        <dbReference type="SAM" id="MobiDB-lite"/>
    </source>
</evidence>
<dbReference type="InterPro" id="IPR022537">
    <property type="entry name" value="TRSP_dom"/>
</dbReference>
<dbReference type="CDD" id="cd06223">
    <property type="entry name" value="PRTases_typeI"/>
    <property type="match status" value="1"/>
</dbReference>
<dbReference type="InterPro" id="IPR028157">
    <property type="entry name" value="PELOTA_dom"/>
</dbReference>
<dbReference type="InterPro" id="IPR000836">
    <property type="entry name" value="PRTase_dom"/>
</dbReference>
<evidence type="ECO:0000259" key="3">
    <source>
        <dbReference type="Pfam" id="PF12500"/>
    </source>
</evidence>
<evidence type="ECO:0000259" key="5">
    <source>
        <dbReference type="Pfam" id="PF15609"/>
    </source>
</evidence>
<dbReference type="Pfam" id="PF15609">
    <property type="entry name" value="PRTase_2"/>
    <property type="match status" value="1"/>
</dbReference>
<dbReference type="RefSeq" id="WP_378544865.1">
    <property type="nucleotide sequence ID" value="NZ_JBHSBA010000003.1"/>
</dbReference>
<evidence type="ECO:0000313" key="7">
    <source>
        <dbReference type="Proteomes" id="UP001595767"/>
    </source>
</evidence>